<sequence>MKPLVASLLLMLLSAYALLAQSPQKGKHSIIRTLIVDGQNTHEQWPKITFMMKRYLEETGKFSVDVQRSYYTWNGQELMDDYKIPSVRATKALPIARADSSFHPDFSSYDLVVCNFGWHAAPWSDQTQRDFDHFIKKGGGLVVIHAADNSFPHWPAYNKMIGLGGWGDRTEKDGPYVYYNHEGKLVRDAQAGLAGSHGAQQEILLTVRQTNHPITKGMPLTWMHTKDELYDRLRGPAEHMRVLATAYSSKDNKGTDRHEPMLMTINYGKGRIFHTPLGHMDYSVECVGFITCLLRGAQWAATGKVDIPIPPDFPTPTATSKRRFVK</sequence>
<dbReference type="SUPFAM" id="SSF52317">
    <property type="entry name" value="Class I glutamine amidotransferase-like"/>
    <property type="match status" value="1"/>
</dbReference>
<protein>
    <submittedName>
        <fullName evidence="3">ThuA domain-containing protein</fullName>
    </submittedName>
</protein>
<organism evidence="3 4">
    <name type="scientific">Spirosoma agri</name>
    <dbReference type="NCBI Taxonomy" id="1987381"/>
    <lineage>
        <taxon>Bacteria</taxon>
        <taxon>Pseudomonadati</taxon>
        <taxon>Bacteroidota</taxon>
        <taxon>Cytophagia</taxon>
        <taxon>Cytophagales</taxon>
        <taxon>Cytophagaceae</taxon>
        <taxon>Spirosoma</taxon>
    </lineage>
</organism>
<dbReference type="InterPro" id="IPR029010">
    <property type="entry name" value="ThuA-like"/>
</dbReference>
<gene>
    <name evidence="3" type="ORF">GK091_28075</name>
</gene>
<feature type="chain" id="PRO_5027004810" evidence="1">
    <location>
        <begin position="20"/>
        <end position="326"/>
    </location>
</feature>
<feature type="domain" description="ThuA-like" evidence="2">
    <location>
        <begin position="102"/>
        <end position="300"/>
    </location>
</feature>
<dbReference type="Proteomes" id="UP000477386">
    <property type="component" value="Unassembled WGS sequence"/>
</dbReference>
<evidence type="ECO:0000313" key="3">
    <source>
        <dbReference type="EMBL" id="NEU70755.1"/>
    </source>
</evidence>
<dbReference type="EMBL" id="JAAGNZ010000008">
    <property type="protein sequence ID" value="NEU70755.1"/>
    <property type="molecule type" value="Genomic_DNA"/>
</dbReference>
<evidence type="ECO:0000259" key="2">
    <source>
        <dbReference type="Pfam" id="PF06283"/>
    </source>
</evidence>
<proteinExistence type="predicted"/>
<evidence type="ECO:0000256" key="1">
    <source>
        <dbReference type="SAM" id="SignalP"/>
    </source>
</evidence>
<dbReference type="Pfam" id="PF06283">
    <property type="entry name" value="ThuA"/>
    <property type="match status" value="1"/>
</dbReference>
<keyword evidence="1" id="KW-0732">Signal</keyword>
<dbReference type="PANTHER" id="PTHR40469:SF2">
    <property type="entry name" value="GALACTOSE-BINDING DOMAIN-LIKE SUPERFAMILY PROTEIN"/>
    <property type="match status" value="1"/>
</dbReference>
<accession>A0A6M0ISV0</accession>
<comment type="caution">
    <text evidence="3">The sequence shown here is derived from an EMBL/GenBank/DDBJ whole genome shotgun (WGS) entry which is preliminary data.</text>
</comment>
<dbReference type="PANTHER" id="PTHR40469">
    <property type="entry name" value="SECRETED GLYCOSYL HYDROLASE"/>
    <property type="match status" value="1"/>
</dbReference>
<dbReference type="Gene3D" id="3.40.50.880">
    <property type="match status" value="1"/>
</dbReference>
<feature type="signal peptide" evidence="1">
    <location>
        <begin position="1"/>
        <end position="19"/>
    </location>
</feature>
<dbReference type="InterPro" id="IPR029062">
    <property type="entry name" value="Class_I_gatase-like"/>
</dbReference>
<reference evidence="3 4" key="1">
    <citation type="submission" date="2020-02" db="EMBL/GenBank/DDBJ databases">
        <title>Draft genome sequence of two Spirosoma agri KCTC 52727 and Spirosoma terrae KCTC 52035.</title>
        <authorList>
            <person name="Rojas J."/>
            <person name="Ambika Manirajan B."/>
            <person name="Ratering S."/>
            <person name="Suarez C."/>
            <person name="Schnell S."/>
        </authorList>
    </citation>
    <scope>NUCLEOTIDE SEQUENCE [LARGE SCALE GENOMIC DNA]</scope>
    <source>
        <strain evidence="3 4">KCTC 52727</strain>
    </source>
</reference>
<dbReference type="RefSeq" id="WP_164044066.1">
    <property type="nucleotide sequence ID" value="NZ_JAAGNZ010000008.1"/>
</dbReference>
<evidence type="ECO:0000313" key="4">
    <source>
        <dbReference type="Proteomes" id="UP000477386"/>
    </source>
</evidence>
<dbReference type="AlphaFoldDB" id="A0A6M0ISV0"/>
<name>A0A6M0ISV0_9BACT</name>
<keyword evidence="4" id="KW-1185">Reference proteome</keyword>